<reference evidence="7 8" key="1">
    <citation type="submission" date="2019-07" db="EMBL/GenBank/DDBJ databases">
        <title>Whole genome shotgun sequence of Enterococcus thailandicus NBRC 101867.</title>
        <authorList>
            <person name="Hosoyama A."/>
            <person name="Uohara A."/>
            <person name="Ohji S."/>
            <person name="Ichikawa N."/>
        </authorList>
    </citation>
    <scope>NUCLEOTIDE SEQUENCE [LARGE SCALE GENOMIC DNA]</scope>
    <source>
        <strain evidence="7 8">NBRC 101867</strain>
    </source>
</reference>
<sequence>MTDSLVKMFEKQVVKSPNAIAVEFKNESMSYKELNEKANIVAHYLVTEKKIKVGDIIPLLLERNENIIVAMLAVLKAGAAYTALSKQYPEARIDFVRKQTKAKLLIDDEFMNQKFEQNSTNLDILVNENEKAYLVYTSGTTGNPKGVVHTHKSVLNHIKAYAEFLAIKTAAPLNMLFLVNYVFSVATTQIYTALFNGHKLVISEPNCLEDIDTFSQYIEKKRINYFQSTPSLADSLDFSKLSQLKAVAVAGEKLPPSLVKNAKINKVKLINVYGQSEFHSVTAKVIDSLKDINNIGATLTNMTTYVLDESFNEVEVGEIGEICVAGDQLAKEYLNLDEETKKHFVVNPFGEGRLCKTGDLVKKLTNHEYEFVGRNDFQLNINGIRTEPGEIEAQINKVEGISNSVVVGYKNQFILAYYVSDERIDEQQIKKVVNMGVPEYMQPHAYVWLQKLPLNDNGKLDRKKLPEVTIARKNFVAPINQHEKILVSLIEKLLKVEKVSVLDNFFELGGTSLQAIKLSNQLMNQTNKKISTKLILSTDSIQELAATIAAQNSVKEIPLVQINTTETFMSPAQRRMFVFYQLNKKQTKYNEQTILDFNGYVNINKLKKALSLLMDKHETLRTRFLTKDGKYIQEIMQEGILDFKIIPFVSDFESLVIPFNLEEGHTMRVRLLRGDNNDSLFIDKHHIITDGTSEEIFYKELSEAYENESLSMPAYHYKDYSNWFNQQDVVNEAEWWRNYLEGYQRLELATDYQYQKNLLSIGQTEIFTFDEKLLSELRAFSKKNKVSEYVVLFTTICFLLSKIYYSKDFILGTVANGRVHEKTEDMLGMFVNTLPIRVSIDQNQSTVEFLQKMNENILSAVSNQNYQFEEIAKDLNVATDGRNPFFDCMYVYQQRDSQEYFSGEAKRNPYKTSAPKFHLTFEVEDYGSAMSLYLNYDTSLFKKSTIARLGNQFFRLLESYLHSENKRLKDVTLVSKEEQEKLIQHTQVSPKPNVIHLIEEQVDIHPDSIGLRFENKSLTYLELDNEVNRVANYLLSEYQVGSEQKIPLLLQRSEKMIIAILAVLKTGAAYVPISPKYPQERIDYIIETCKSSFIIDDQFMHQDFPNNTARPNQRINANDLAYIIFTSGTTGKPKGVMVEHGNLSNFVVEVPKMEHSGMKSGMINGAFFEYVFDASIHDLIRPFTMGESVVMLDTNLIYDIDRFIKTLNHYHVEAIGMTPSLAGKIDLNLVPSMKVIHCGGESITLEVIEKYAKTGIQINNCYGPTETTVLSFVNNDTKDLSIGKPIGGVKPYVLDDNQKLLPAGAVGNLYIGGNQVTRGYINQLDETNQRYIMNPFGTGILYNTGDLVRQLEDGSYQYYGRKDQQIKIRGFRIELPEIEKHLKEVKKIKQVAIVVSKDNLIAYYTADEVLDAMLLRRKVSETLPDYMVPAAYIRISDIPLTINGKIDSSKLPVPKYEEEYIEPKTAREAEIAQAFCEVLEIPRASVCTDFFRMGGNSIAAISLANLIDLPVKEIFEQKTIRNLSRVTAKSLKIEKQNFPNEEVQLLSYAQERLFYIDQLEEGTQAYNVPIVIVLNPKVDLKKLEKAIQEVVQRHEILRTVIVDFHQKVLNTQVEIAHQPIKNSDYFSYEFELDREIPIRVNIYQHVLTFNIHHIAFDGWSTNLLLGEIAKLYHGEKLPDMDLQYKDFATWQRKVQTNETLKEQKAYWIDQLADYEELDFPTDFARPREFDYKGKEYTYELDEALITKLKELAQTEKTSLFSVTLSAFMILLSTYSNQKNVVVGTPIANRHIKGTEELIGFFVNTLALSANVAPELTINEFIRLNSEQVINAQKYQDLPFENIVNELNISTDLSKNPIFQIMFGFQDVSDVLSYKDVYLEINEALDLDSTKFDFSMMHRENAIDFTYATSLFRQETIADIAKTYERILQEIVDEPGQLIAELTLTENSVKKIEKEYPHKLIHQLFEKQAETNSNGLAIVYKKKRLTYAELNEEANKFAHTLIDQYGINPETCIPILMDRSEKYVVAILGILKAGACYVPLSTEYPQERINYIIKKTNAPFVITEEFRVSSHKVENPDVQLENSNLAYLIFTSGTTGLPKGVMIEHQNVINTIYNQIELYKITKETKAIHFADFVFDASVFELFYTLLAGATTYLLDQDTRIDYQNLKQFIVTNGIDLATLPPAILNGDDLLNLKTLIVAGETTPKEIYEAYNKKGTTIANAYGPTETTICATTKFYEPGMDTRNIGKPLKNVTAWVLDEGLRQLPYNAIGELYIGGIGLARGYFKDDEKTKQAFISHPEKGRLYKTGDLVKQLPTGELLYIGRNDFQVKIRGYRIELKEIESRMLEIASVKQCVAVVKGANIIVYYTGEFHSSLENVLPAYMVPNKYIKLETIPLTINGKVDRKQLPEPIFDQQKFVSPQTKREREIANAVCELLNIEKVSIMDDFYKLGGNSILALKLSNKINLQVKQIMQAKTIFSMAKMKPRQKQLQNYQVKRKEKIELSFAQERLWFIDQFEDDSSAYNVPIILTLRTNTVRKKIEEALIQIVDRHEVLRTLIVDGYQVIQSEKLKISHQEITAEEFVEQRFNLEKEIPIKVNIYKNQLMISIHHIAFDGWSTEILLKELNDLYHDNELPPLQNQYKDYAYWQREFLTDRQLDKQKEYWKEYLAAYQPLNLPADFKRPKEFSYVGADVRSVFKKEWQNSLEDLAKKHGTSLYTIMLTLLDIVLSQYSYQQEVVVGTPFANRHVAGTEDLIGFFINTLPIRTKITNNLSLGELFIQNNEAVLEIQNNQDIPFEQIVKMLNVPQDTSRNPIFQVLFSVQDFAPTNLIKNDVFINCNEELSLKTAKYDLSVLVENGFINFNYCTDIYSEDTIQSMLDSYTALIRQVIENDSTKIANLYLPEKMSLGVKKEYPQKTVVDLLAEQVIRTPKAIAIEYQEKRITYAEFDLLTNQFANYLLSNGVKRGDKVPLILERNEKMAIAIWGVLKAGCAYVPISPEFPEERKEYILNQLNCTLVVTQSFEGFLTGSQSSIKMRPTLNELAYIIFTSGTTGKPKGVMIEHAGLSNRIQWMNEVYPIGKEDKVYQKTNYVFDVSVWEQIWAVLTGARIVFAKENGHKDPLYLASEIKKKQITVMHFVPSMLDVFLDTLETYNIVANQVDMSSLKYVFCSGEALSLASVQRFKKMIPNANLYNLYGPTEASIDVTAYDCNPVNINKILIGKPVANTNCYVLGTNNQLLPAGAIGELAIGGVQLARGYLNQAELTNEKFFNHPKVGRIYLTGDLVRVNNQGEIDYLGRNDFQVKIHGLRIELGEIEKQLAEINGIQQAIVVNKDEQLIAYYLSSEKFSPDYLREMLKTKLPDYMVPKIYMYMEHFPLTINGKLDRSSLPTSELILEEFLEPRNETELEIRSIFSELLGHEQAKISILDNFFNLGGDSIKAIQLSNRLKQKMDKTVSIKQIFDAKTIKEIALLIDELGEVQMSSEEGELTGKVKMLPIQEWFFEEYHSAHFNQAFAIQLPEEVAMDKLKDALVKLVNYHDALRLTFKDGVQTYGPSISTVDISLVNSTDDLNKIQESFQLDDKLYRFSIKENMLIIICHHLIIDSVSWQIIASDLKELYEGKNLLKKQTSYRQWSEAVNSIKQKNFTFEADNLPIERYRCGDTYRSTKLTINSNETKKLLQKVNQVFNTNMNDLLLTALARTLKKVNQKDITSVKVESHGRGEIDPNLNIQRTVGWFTTIYPQLISTNLLETKTFGREVKDYGINYVANKGIHSKKLPSIMFNYLGQVATGKDNDWSIVQAELGNPTNVAFTEVLTINSAIYQEMLTLEFSGVIEGLTELASEYEKELKKLIADLEQMNRTYLTVEDVQEVTTQKNLDILQATQELETVLLANSLQKGFVYQSLNNLTNDDAYVCSFIFEYEQAIDVVNYQRAWAYAQQKYPTLRLSLNAEYGEILQVIAKRGQVDFDYLENVTVEEVVKRERQIPFSLQEGNLFRVRLIKLSSTHFVCVLTNHHAILDGWSNPILLNTVHAIYHDLVNNQPVRIVKDKAYIESQAYLVEHTNEDKEYWKIQLNEVLHPDLSGLFKDEMRDTKIENFNRIKDPKDKIFKLSKNEHEKLSGFLKKHEITTNIIMQYVWHKVLSIYGGVKETTVGVVNAGRNLPIANVENSVGLYIQTLPIQLKHSEENIINQLHELQDLNNEGMTNGYVNLSELQQNGDRLFDTLFIYENYPVPEGSGEDNHLRITKTSGVEKLDYPLTIVAYETENELNIRIKYAAELFADRTIDALFHLMHYLIEQIMNEPNQLKYVKNVPTFGFAEYPKQTIVEIFEKQVVETPKNIAIEFDQHIYLFDEINKQANRLAHTLIEKYGIKAGDKIPLLLPKSEKIIIAMLGILKAGAVYVPMATSYPSERIAYIQKQVKAKLTITEEFMQQEFSLNDSNPNVGILPQDLAYIIFTSGTTGNPKGVMVEHRNFICYLANMIASIERTGTTDIEFGCIAEPVFDIFGTEVFGQVLRGKSIHLFTGQPEDFPIFMKNNRITTLQSTPGKISYLFQENDAKILESALTTILVGGEKMNASFADRFKTINLINIYGPTEGTVWTSMKKVKDNYSNIGTPFPHYAHYILDEQLRLLPDGAPGELYVGGPQLSAGYYGQESLTKASFIENPYNSFNSPEYTRIYKTGDVVRRLLNQEYELIGRNDFQVKIRGFRIELGEIEAAMLKVPGIKQVLALALGKSDSKYLGVYYQGEQEIERKTIEDVLAKYLTDYMMPSGYQYVKEFPLTINGKIDRRALPKISYDNQIRFITPRNEVEDTMLDIVCEVLELEKTNISILESFFSIGGDSIKVIKLISLVKAKLGYKLTISQVFKNKTIEKIAQIIDENKHNQVRSNDHLEVTKQHFNDVKEQKLAYAQQLYQRAPKNSYRNIKIRFKLKETIVPARVAAAVVAVVDRHEVLRTKIYEDYQVVDEQKLVVTSDEIDTERYFNHEFDLSKEIPIKVNITNDEFCCVIDHIAFDGWSTSLFLKEIEAFYDKKELEQLPYQYKDYSACQYSFLNSDRKQQQLKYWKKELGNFKGVYLADKITSKNQQMAGGDEYFHIDDKQYEKLQQLIKKNDLTMHNILLSIFYLMSAKITKQSKIAIAIPTLNRNVAGVDKLIGLFVNQLLLQIEINETDTFITFVNKLNEKVVSAQSNQDVPLEQVLEENKIQLSGNTLYFGIQGFKGEALSHSNLFEGIKEMNQQVQKDAFSDLTLFVWGQTLDFNYAKDLFQPDQIKLFIAVYQRIVHLIIENPMIQIKAIFQEEN</sequence>
<dbReference type="InterPro" id="IPR045851">
    <property type="entry name" value="AMP-bd_C_sf"/>
</dbReference>
<dbReference type="GO" id="GO:0043041">
    <property type="term" value="P:amino acid activation for nonribosomal peptide biosynthetic process"/>
    <property type="evidence" value="ECO:0007669"/>
    <property type="project" value="TreeGrafter"/>
</dbReference>
<dbReference type="Gene3D" id="3.30.559.10">
    <property type="entry name" value="Chloramphenicol acetyltransferase-like domain"/>
    <property type="match status" value="6"/>
</dbReference>
<dbReference type="Pfam" id="PF00550">
    <property type="entry name" value="PP-binding"/>
    <property type="match status" value="4"/>
</dbReference>
<dbReference type="PANTHER" id="PTHR45527">
    <property type="entry name" value="NONRIBOSOMAL PEPTIDE SYNTHETASE"/>
    <property type="match status" value="1"/>
</dbReference>
<feature type="coiled-coil region" evidence="5">
    <location>
        <begin position="3830"/>
        <end position="3857"/>
    </location>
</feature>
<keyword evidence="3" id="KW-0597">Phosphoprotein</keyword>
<dbReference type="Pfam" id="PF00668">
    <property type="entry name" value="Condensation"/>
    <property type="match status" value="6"/>
</dbReference>
<dbReference type="InterPro" id="IPR006162">
    <property type="entry name" value="Ppantetheine_attach_site"/>
</dbReference>
<organism evidence="7 8">
    <name type="scientific">Enterococcus thailandicus</name>
    <dbReference type="NCBI Taxonomy" id="417368"/>
    <lineage>
        <taxon>Bacteria</taxon>
        <taxon>Bacillati</taxon>
        <taxon>Bacillota</taxon>
        <taxon>Bacilli</taxon>
        <taxon>Lactobacillales</taxon>
        <taxon>Enterococcaceae</taxon>
        <taxon>Enterococcus</taxon>
    </lineage>
</organism>
<dbReference type="SUPFAM" id="SSF56801">
    <property type="entry name" value="Acetyl-CoA synthetase-like"/>
    <property type="match status" value="5"/>
</dbReference>
<dbReference type="OrthoDB" id="9765680at2"/>
<dbReference type="InterPro" id="IPR036736">
    <property type="entry name" value="ACP-like_sf"/>
</dbReference>
<dbReference type="CDD" id="cd05930">
    <property type="entry name" value="A_NRPS"/>
    <property type="match status" value="5"/>
</dbReference>
<feature type="domain" description="Carrier" evidence="6">
    <location>
        <begin position="4800"/>
        <end position="4877"/>
    </location>
</feature>
<dbReference type="GO" id="GO:0008610">
    <property type="term" value="P:lipid biosynthetic process"/>
    <property type="evidence" value="ECO:0007669"/>
    <property type="project" value="UniProtKB-ARBA"/>
</dbReference>
<dbReference type="InterPro" id="IPR009081">
    <property type="entry name" value="PP-bd_ACP"/>
</dbReference>
<accession>A0A510WBB3</accession>
<dbReference type="InterPro" id="IPR042099">
    <property type="entry name" value="ANL_N_sf"/>
</dbReference>
<dbReference type="Pfam" id="PF00501">
    <property type="entry name" value="AMP-binding"/>
    <property type="match status" value="5"/>
</dbReference>
<dbReference type="Gene3D" id="3.30.559.30">
    <property type="entry name" value="Nonribosomal peptide synthetase, condensation domain"/>
    <property type="match status" value="6"/>
</dbReference>
<evidence type="ECO:0000256" key="5">
    <source>
        <dbReference type="SAM" id="Coils"/>
    </source>
</evidence>
<evidence type="ECO:0000313" key="8">
    <source>
        <dbReference type="Proteomes" id="UP000321361"/>
    </source>
</evidence>
<dbReference type="PROSITE" id="PS50075">
    <property type="entry name" value="CARRIER"/>
    <property type="match status" value="4"/>
</dbReference>
<keyword evidence="5" id="KW-0175">Coiled coil</keyword>
<dbReference type="CDD" id="cd19531">
    <property type="entry name" value="LCL_NRPS-like"/>
    <property type="match status" value="2"/>
</dbReference>
<dbReference type="PROSITE" id="PS00012">
    <property type="entry name" value="PHOSPHOPANTETHEINE"/>
    <property type="match status" value="2"/>
</dbReference>
<evidence type="ECO:0000256" key="4">
    <source>
        <dbReference type="ARBA" id="ARBA00023194"/>
    </source>
</evidence>
<evidence type="ECO:0000313" key="7">
    <source>
        <dbReference type="EMBL" id="GEK36499.1"/>
    </source>
</evidence>
<keyword evidence="2" id="KW-0596">Phosphopantetheine</keyword>
<evidence type="ECO:0000256" key="3">
    <source>
        <dbReference type="ARBA" id="ARBA00022553"/>
    </source>
</evidence>
<dbReference type="SUPFAM" id="SSF52777">
    <property type="entry name" value="CoA-dependent acyltransferases"/>
    <property type="match status" value="12"/>
</dbReference>
<dbReference type="InterPro" id="IPR001242">
    <property type="entry name" value="Condensation_dom"/>
</dbReference>
<dbReference type="NCBIfam" id="NF003417">
    <property type="entry name" value="PRK04813.1"/>
    <property type="match status" value="5"/>
</dbReference>
<evidence type="ECO:0000256" key="1">
    <source>
        <dbReference type="ARBA" id="ARBA00001957"/>
    </source>
</evidence>
<dbReference type="NCBIfam" id="TIGR01733">
    <property type="entry name" value="AA-adenyl-dom"/>
    <property type="match status" value="4"/>
</dbReference>
<evidence type="ECO:0000259" key="6">
    <source>
        <dbReference type="PROSITE" id="PS50075"/>
    </source>
</evidence>
<dbReference type="InterPro" id="IPR000873">
    <property type="entry name" value="AMP-dep_synth/lig_dom"/>
</dbReference>
<evidence type="ECO:0000256" key="2">
    <source>
        <dbReference type="ARBA" id="ARBA00022450"/>
    </source>
</evidence>
<feature type="domain" description="Carrier" evidence="6">
    <location>
        <begin position="477"/>
        <end position="552"/>
    </location>
</feature>
<dbReference type="SMART" id="SM00823">
    <property type="entry name" value="PKS_PP"/>
    <property type="match status" value="3"/>
</dbReference>
<dbReference type="PROSITE" id="PS00455">
    <property type="entry name" value="AMP_BINDING"/>
    <property type="match status" value="5"/>
</dbReference>
<dbReference type="GO" id="GO:0044550">
    <property type="term" value="P:secondary metabolite biosynthetic process"/>
    <property type="evidence" value="ECO:0007669"/>
    <property type="project" value="TreeGrafter"/>
</dbReference>
<dbReference type="InterPro" id="IPR023213">
    <property type="entry name" value="CAT-like_dom_sf"/>
</dbReference>
<dbReference type="Gene3D" id="3.30.300.30">
    <property type="match status" value="5"/>
</dbReference>
<dbReference type="SUPFAM" id="SSF47336">
    <property type="entry name" value="ACP-like"/>
    <property type="match status" value="5"/>
</dbReference>
<comment type="cofactor">
    <cofactor evidence="1">
        <name>pantetheine 4'-phosphate</name>
        <dbReference type="ChEBI" id="CHEBI:47942"/>
    </cofactor>
</comment>
<dbReference type="InterPro" id="IPR010071">
    <property type="entry name" value="AA_adenyl_dom"/>
</dbReference>
<keyword evidence="4" id="KW-0045">Antibiotic biosynthesis</keyword>
<dbReference type="Pfam" id="PF13193">
    <property type="entry name" value="AMP-binding_C"/>
    <property type="match status" value="1"/>
</dbReference>
<feature type="domain" description="Carrier" evidence="6">
    <location>
        <begin position="2417"/>
        <end position="2492"/>
    </location>
</feature>
<gene>
    <name evidence="7" type="primary">npsA</name>
    <name evidence="7" type="ORF">ETH01_07860</name>
</gene>
<dbReference type="RefSeq" id="WP_071868198.1">
    <property type="nucleotide sequence ID" value="NZ_BJUG01000003.1"/>
</dbReference>
<dbReference type="GO" id="GO:0017000">
    <property type="term" value="P:antibiotic biosynthetic process"/>
    <property type="evidence" value="ECO:0007669"/>
    <property type="project" value="UniProtKB-KW"/>
</dbReference>
<protein>
    <submittedName>
        <fullName evidence="7">Non-ribosomal peptide synthetase</fullName>
    </submittedName>
</protein>
<dbReference type="InterPro" id="IPR020806">
    <property type="entry name" value="PKS_PP-bd"/>
</dbReference>
<feature type="domain" description="Carrier" evidence="6">
    <location>
        <begin position="3397"/>
        <end position="3474"/>
    </location>
</feature>
<dbReference type="GO" id="GO:0003824">
    <property type="term" value="F:catalytic activity"/>
    <property type="evidence" value="ECO:0007669"/>
    <property type="project" value="InterPro"/>
</dbReference>
<dbReference type="Gene3D" id="1.10.1200.10">
    <property type="entry name" value="ACP-like"/>
    <property type="match status" value="5"/>
</dbReference>
<dbReference type="InterPro" id="IPR020845">
    <property type="entry name" value="AMP-binding_CS"/>
</dbReference>
<dbReference type="Proteomes" id="UP000321361">
    <property type="component" value="Unassembled WGS sequence"/>
</dbReference>
<comment type="caution">
    <text evidence="7">The sequence shown here is derived from an EMBL/GenBank/DDBJ whole genome shotgun (WGS) entry which is preliminary data.</text>
</comment>
<dbReference type="GO" id="GO:0031177">
    <property type="term" value="F:phosphopantetheine binding"/>
    <property type="evidence" value="ECO:0007669"/>
    <property type="project" value="InterPro"/>
</dbReference>
<dbReference type="PANTHER" id="PTHR45527:SF1">
    <property type="entry name" value="FATTY ACID SYNTHASE"/>
    <property type="match status" value="1"/>
</dbReference>
<dbReference type="FunFam" id="3.40.50.980:FF:000002">
    <property type="entry name" value="Enterobactin synthetase component F"/>
    <property type="match status" value="1"/>
</dbReference>
<dbReference type="InterPro" id="IPR025110">
    <property type="entry name" value="AMP-bd_C"/>
</dbReference>
<dbReference type="Gene3D" id="3.40.50.12780">
    <property type="entry name" value="N-terminal domain of ligase-like"/>
    <property type="match status" value="5"/>
</dbReference>
<dbReference type="GO" id="GO:0005737">
    <property type="term" value="C:cytoplasm"/>
    <property type="evidence" value="ECO:0007669"/>
    <property type="project" value="TreeGrafter"/>
</dbReference>
<name>A0A510WBB3_ENTTH</name>
<dbReference type="EMBL" id="BJUG01000003">
    <property type="protein sequence ID" value="GEK36499.1"/>
    <property type="molecule type" value="Genomic_DNA"/>
</dbReference>
<proteinExistence type="predicted"/>